<keyword evidence="4" id="KW-1185">Reference proteome</keyword>
<gene>
    <name evidence="3" type="ORF">RJ639_009409</name>
</gene>
<dbReference type="PANTHER" id="PTHR33127">
    <property type="entry name" value="TRANSMEMBRANE PROTEIN"/>
    <property type="match status" value="1"/>
</dbReference>
<name>A0AA89AX38_9ASTE</name>
<accession>A0AA89AX38</accession>
<dbReference type="EMBL" id="JAVXUP010001214">
    <property type="protein sequence ID" value="KAK3014506.1"/>
    <property type="molecule type" value="Genomic_DNA"/>
</dbReference>
<comment type="caution">
    <text evidence="3">The sequence shown here is derived from an EMBL/GenBank/DDBJ whole genome shotgun (WGS) entry which is preliminary data.</text>
</comment>
<sequence length="385" mass="43883">MLESCGDLFTICIALGGIRFEEAIAIEIYKLNFITMVWEKVDSVKDRAFFLDSGGSTSRSCSAAASNESSSNVTGDCVYFMDEKKSLYIYQIEDGTVSVLLPCPDLPTPCLLPIWMMPPTPRQMMSKIDLEEEEEKNAVKFDQQKENTEEEEEEEEMQAKLGTRFCDLPLDMLILIGLEHLTPFDYMNFRAACKLCRLVAPPTQWRTRGAFVGSEAHLLSPWLVTKKRDKCSFVDSKLKGRYMVTVPESVSDARICCAKDGWVLLMSESHLSMFCFNPFTKAIIQIPDLPECKDPAVISEDCLVIGTILLPESGWVGFYLVELREEEWNYFELSDPAANFMPNAFWAKMGIWEFSEFSKITWRKILFGMFTMSLRDLVTTFTKTC</sequence>
<dbReference type="Proteomes" id="UP001188597">
    <property type="component" value="Unassembled WGS sequence"/>
</dbReference>
<feature type="region of interest" description="Disordered" evidence="1">
    <location>
        <begin position="135"/>
        <end position="154"/>
    </location>
</feature>
<proteinExistence type="predicted"/>
<dbReference type="PANTHER" id="PTHR33127:SF5">
    <property type="entry name" value="TRANSMEMBRANE PROTEIN"/>
    <property type="match status" value="1"/>
</dbReference>
<dbReference type="Pfam" id="PF03478">
    <property type="entry name" value="Beta-prop_KIB1-4"/>
    <property type="match status" value="1"/>
</dbReference>
<evidence type="ECO:0000256" key="1">
    <source>
        <dbReference type="SAM" id="MobiDB-lite"/>
    </source>
</evidence>
<evidence type="ECO:0000313" key="4">
    <source>
        <dbReference type="Proteomes" id="UP001188597"/>
    </source>
</evidence>
<feature type="compositionally biased region" description="Basic and acidic residues" evidence="1">
    <location>
        <begin position="136"/>
        <end position="147"/>
    </location>
</feature>
<evidence type="ECO:0000259" key="2">
    <source>
        <dbReference type="Pfam" id="PF03478"/>
    </source>
</evidence>
<dbReference type="InterPro" id="IPR005174">
    <property type="entry name" value="KIB1-4_b-propeller"/>
</dbReference>
<evidence type="ECO:0000313" key="3">
    <source>
        <dbReference type="EMBL" id="KAK3014506.1"/>
    </source>
</evidence>
<feature type="domain" description="KIB1-4 beta-propeller" evidence="2">
    <location>
        <begin position="2"/>
        <end position="90"/>
    </location>
</feature>
<organism evidence="3 4">
    <name type="scientific">Escallonia herrerae</name>
    <dbReference type="NCBI Taxonomy" id="1293975"/>
    <lineage>
        <taxon>Eukaryota</taxon>
        <taxon>Viridiplantae</taxon>
        <taxon>Streptophyta</taxon>
        <taxon>Embryophyta</taxon>
        <taxon>Tracheophyta</taxon>
        <taxon>Spermatophyta</taxon>
        <taxon>Magnoliopsida</taxon>
        <taxon>eudicotyledons</taxon>
        <taxon>Gunneridae</taxon>
        <taxon>Pentapetalae</taxon>
        <taxon>asterids</taxon>
        <taxon>campanulids</taxon>
        <taxon>Escalloniales</taxon>
        <taxon>Escalloniaceae</taxon>
        <taxon>Escallonia</taxon>
    </lineage>
</organism>
<dbReference type="AlphaFoldDB" id="A0AA89AX38"/>
<reference evidence="3" key="1">
    <citation type="submission" date="2022-12" db="EMBL/GenBank/DDBJ databases">
        <title>Draft genome assemblies for two species of Escallonia (Escalloniales).</title>
        <authorList>
            <person name="Chanderbali A."/>
            <person name="Dervinis C."/>
            <person name="Anghel I."/>
            <person name="Soltis D."/>
            <person name="Soltis P."/>
            <person name="Zapata F."/>
        </authorList>
    </citation>
    <scope>NUCLEOTIDE SEQUENCE</scope>
    <source>
        <strain evidence="3">UCBG64.0493</strain>
        <tissue evidence="3">Leaf</tissue>
    </source>
</reference>
<protein>
    <recommendedName>
        <fullName evidence="2">KIB1-4 beta-propeller domain-containing protein</fullName>
    </recommendedName>
</protein>